<accession>A0ABP9UJC6</accession>
<sequence>MARLLRFRRFFQALLALVVVGGFFLTTWVNPWRVVNVPWSSKALDPYRDIEKNFSRTCKAGLAASRQWDTAVFGSSRVDIGIDPNGPHLASRNAVNLGLNAGLLHENKAAFDYFMARQEKPKLVIFFIDAGDLTMADQRREEGLADFTNSPLKPGSQGIESWFRDHCGVSSISSSIEVLRRAAEKEPALYSPRGFRTEAERLEHPRKQIAGLYLSTILRIARNRTALDGLDEGKLNEVRDIIRQCRSKGSRLLLVMPPNHALFQLAFPSLGGSDPWFERDRMALARLAEEGGPEVEFWDFQDGHPLNSDRLPEEGQMEHWIDLFHFTPEIGEKMLSAMLDERAGYGMELRPGEVQAQVERLKRQLANWAEAHPENMRFLSKSLEKFQ</sequence>
<comment type="caution">
    <text evidence="1">The sequence shown here is derived from an EMBL/GenBank/DDBJ whole genome shotgun (WGS) entry which is preliminary data.</text>
</comment>
<name>A0ABP9UJC6_9BACT</name>
<protein>
    <recommendedName>
        <fullName evidence="3">AlgX/AlgJ SGNH hydrolase-like domain-containing protein</fullName>
    </recommendedName>
</protein>
<keyword evidence="2" id="KW-1185">Reference proteome</keyword>
<evidence type="ECO:0008006" key="3">
    <source>
        <dbReference type="Google" id="ProtNLM"/>
    </source>
</evidence>
<evidence type="ECO:0000313" key="2">
    <source>
        <dbReference type="Proteomes" id="UP001476282"/>
    </source>
</evidence>
<proteinExistence type="predicted"/>
<organism evidence="1 2">
    <name type="scientific">Haloferula sargassicola</name>
    <dbReference type="NCBI Taxonomy" id="490096"/>
    <lineage>
        <taxon>Bacteria</taxon>
        <taxon>Pseudomonadati</taxon>
        <taxon>Verrucomicrobiota</taxon>
        <taxon>Verrucomicrobiia</taxon>
        <taxon>Verrucomicrobiales</taxon>
        <taxon>Verrucomicrobiaceae</taxon>
        <taxon>Haloferula</taxon>
    </lineage>
</organism>
<evidence type="ECO:0000313" key="1">
    <source>
        <dbReference type="EMBL" id="GAA5481738.1"/>
    </source>
</evidence>
<dbReference type="SUPFAM" id="SSF52266">
    <property type="entry name" value="SGNH hydrolase"/>
    <property type="match status" value="1"/>
</dbReference>
<dbReference type="RefSeq" id="WP_353565887.1">
    <property type="nucleotide sequence ID" value="NZ_BAABRI010000004.1"/>
</dbReference>
<reference evidence="1 2" key="1">
    <citation type="submission" date="2024-02" db="EMBL/GenBank/DDBJ databases">
        <title>Haloferula sargassicola NBRC 104335.</title>
        <authorList>
            <person name="Ichikawa N."/>
            <person name="Katano-Makiyama Y."/>
            <person name="Hidaka K."/>
        </authorList>
    </citation>
    <scope>NUCLEOTIDE SEQUENCE [LARGE SCALE GENOMIC DNA]</scope>
    <source>
        <strain evidence="1 2">NBRC 104335</strain>
    </source>
</reference>
<gene>
    <name evidence="1" type="ORF">Hsar01_00949</name>
</gene>
<dbReference type="Proteomes" id="UP001476282">
    <property type="component" value="Unassembled WGS sequence"/>
</dbReference>
<dbReference type="EMBL" id="BAABRI010000004">
    <property type="protein sequence ID" value="GAA5481738.1"/>
    <property type="molecule type" value="Genomic_DNA"/>
</dbReference>